<feature type="transmembrane region" description="Helical" evidence="1">
    <location>
        <begin position="72"/>
        <end position="93"/>
    </location>
</feature>
<feature type="transmembrane region" description="Helical" evidence="1">
    <location>
        <begin position="123"/>
        <end position="142"/>
    </location>
</feature>
<dbReference type="InterPro" id="IPR036259">
    <property type="entry name" value="MFS_trans_sf"/>
</dbReference>
<organism evidence="2 3">
    <name type="scientific">Candidatus Uhrbacteria bacterium RIFCSPLOWO2_02_FULL_48_18</name>
    <dbReference type="NCBI Taxonomy" id="1802408"/>
    <lineage>
        <taxon>Bacteria</taxon>
        <taxon>Candidatus Uhriibacteriota</taxon>
    </lineage>
</organism>
<dbReference type="GO" id="GO:0022857">
    <property type="term" value="F:transmembrane transporter activity"/>
    <property type="evidence" value="ECO:0007669"/>
    <property type="project" value="InterPro"/>
</dbReference>
<comment type="caution">
    <text evidence="2">The sequence shown here is derived from an EMBL/GenBank/DDBJ whole genome shotgun (WGS) entry which is preliminary data.</text>
</comment>
<dbReference type="InterPro" id="IPR011701">
    <property type="entry name" value="MFS"/>
</dbReference>
<evidence type="ECO:0000313" key="3">
    <source>
        <dbReference type="Proteomes" id="UP000176593"/>
    </source>
</evidence>
<gene>
    <name evidence="2" type="ORF">A3I41_00210</name>
</gene>
<feature type="transmembrane region" description="Helical" evidence="1">
    <location>
        <begin position="100"/>
        <end position="117"/>
    </location>
</feature>
<proteinExistence type="predicted"/>
<dbReference type="CDD" id="cd06174">
    <property type="entry name" value="MFS"/>
    <property type="match status" value="1"/>
</dbReference>
<feature type="transmembrane region" description="Helical" evidence="1">
    <location>
        <begin position="193"/>
        <end position="212"/>
    </location>
</feature>
<keyword evidence="1" id="KW-0812">Transmembrane</keyword>
<reference evidence="2 3" key="1">
    <citation type="journal article" date="2016" name="Nat. Commun.">
        <title>Thousands of microbial genomes shed light on interconnected biogeochemical processes in an aquifer system.</title>
        <authorList>
            <person name="Anantharaman K."/>
            <person name="Brown C.T."/>
            <person name="Hug L.A."/>
            <person name="Sharon I."/>
            <person name="Castelle C.J."/>
            <person name="Probst A.J."/>
            <person name="Thomas B.C."/>
            <person name="Singh A."/>
            <person name="Wilkins M.J."/>
            <person name="Karaoz U."/>
            <person name="Brodie E.L."/>
            <person name="Williams K.H."/>
            <person name="Hubbard S.S."/>
            <person name="Banfield J.F."/>
        </authorList>
    </citation>
    <scope>NUCLEOTIDE SEQUENCE [LARGE SCALE GENOMIC DNA]</scope>
</reference>
<feature type="transmembrane region" description="Helical" evidence="1">
    <location>
        <begin position="304"/>
        <end position="332"/>
    </location>
</feature>
<accession>A0A1F7VCJ1</accession>
<dbReference type="Gene3D" id="1.20.1250.20">
    <property type="entry name" value="MFS general substrate transporter like domains"/>
    <property type="match status" value="1"/>
</dbReference>
<dbReference type="PANTHER" id="PTHR23530:SF1">
    <property type="entry name" value="PERMEASE, MAJOR FACILITATOR SUPERFAMILY-RELATED"/>
    <property type="match status" value="1"/>
</dbReference>
<keyword evidence="1" id="KW-1133">Transmembrane helix</keyword>
<feature type="transmembrane region" description="Helical" evidence="1">
    <location>
        <begin position="398"/>
        <end position="417"/>
    </location>
</feature>
<dbReference type="PANTHER" id="PTHR23530">
    <property type="entry name" value="TRANSPORT PROTEIN-RELATED"/>
    <property type="match status" value="1"/>
</dbReference>
<evidence type="ECO:0000313" key="2">
    <source>
        <dbReference type="EMBL" id="OGL88141.1"/>
    </source>
</evidence>
<feature type="transmembrane region" description="Helical" evidence="1">
    <location>
        <begin position="163"/>
        <end position="187"/>
    </location>
</feature>
<dbReference type="InterPro" id="IPR053160">
    <property type="entry name" value="MFS_DHA3_Transporter"/>
</dbReference>
<sequence length="422" mass="46194">MKTGSIDRVTFSKKTGADVLQTVASCCSLEEFVRTEHKYYLYDAVVDFGLAMTVTAYAPFLISIGLTLGEVSLINAFFWLTIVLAEIPTGMLADGKSRAWSLKMGCVFFTLGAFAYLFANGFWSALVCECVIGIGMAFFSGAEQAWVTDALHREGRDHERRKVFATAGVIRGFVMVVGGFLGSIFALSNARLIWLPMIITSPLAWLVVHKLMNGQGEPIHKMTEVEALRASVSLLKSNRSLKWVIGMMFVFGAVISFNHFWSPYFQPLVGTMGLSWVWAIMYIGLALSAVIVRRLSIPQGQEAAWIAASVVVTGIGLGGVGLSSGLLLPLFMATMHECGRGMLGPLVDSFVQHRVESGYRATFGSLQSLLGKISLAIVPALIWLTIRHDPNTPETIRFVWFVCGLVLIIGSLMLFLVRPRNA</sequence>
<evidence type="ECO:0000256" key="1">
    <source>
        <dbReference type="SAM" id="Phobius"/>
    </source>
</evidence>
<protein>
    <recommendedName>
        <fullName evidence="4">Major facilitator superfamily (MFS) profile domain-containing protein</fullName>
    </recommendedName>
</protein>
<feature type="transmembrane region" description="Helical" evidence="1">
    <location>
        <begin position="44"/>
        <end position="66"/>
    </location>
</feature>
<dbReference type="EMBL" id="MGEQ01000001">
    <property type="protein sequence ID" value="OGL88141.1"/>
    <property type="molecule type" value="Genomic_DNA"/>
</dbReference>
<dbReference type="Proteomes" id="UP000176593">
    <property type="component" value="Unassembled WGS sequence"/>
</dbReference>
<feature type="transmembrane region" description="Helical" evidence="1">
    <location>
        <begin position="243"/>
        <end position="261"/>
    </location>
</feature>
<dbReference type="Pfam" id="PF07690">
    <property type="entry name" value="MFS_1"/>
    <property type="match status" value="1"/>
</dbReference>
<dbReference type="SUPFAM" id="SSF103473">
    <property type="entry name" value="MFS general substrate transporter"/>
    <property type="match status" value="1"/>
</dbReference>
<keyword evidence="1" id="KW-0472">Membrane</keyword>
<dbReference type="AlphaFoldDB" id="A0A1F7VCJ1"/>
<feature type="transmembrane region" description="Helical" evidence="1">
    <location>
        <begin position="273"/>
        <end position="292"/>
    </location>
</feature>
<name>A0A1F7VCJ1_9BACT</name>
<feature type="transmembrane region" description="Helical" evidence="1">
    <location>
        <begin position="369"/>
        <end position="386"/>
    </location>
</feature>
<evidence type="ECO:0008006" key="4">
    <source>
        <dbReference type="Google" id="ProtNLM"/>
    </source>
</evidence>